<dbReference type="SUPFAM" id="SSF50729">
    <property type="entry name" value="PH domain-like"/>
    <property type="match status" value="1"/>
</dbReference>
<dbReference type="Proteomes" id="UP000271098">
    <property type="component" value="Unassembled WGS sequence"/>
</dbReference>
<feature type="domain" description="FYVE-type" evidence="6">
    <location>
        <begin position="16"/>
        <end position="71"/>
    </location>
</feature>
<dbReference type="InterPro" id="IPR011993">
    <property type="entry name" value="PH-like_dom_sf"/>
</dbReference>
<evidence type="ECO:0000259" key="5">
    <source>
        <dbReference type="PROSITE" id="PS50003"/>
    </source>
</evidence>
<evidence type="ECO:0000256" key="1">
    <source>
        <dbReference type="ARBA" id="ARBA00022723"/>
    </source>
</evidence>
<sequence>MIVFLILQVPNMISPRSESRCCAKCDAEFSFISRGTTCVRCAQRFCKKCFGKLRSEDKCMRICDMCLRQQDYAQNKENNLRKNVNPLQIGATEGEILYASNVRFRGSLNKPLRRYFVVRKDFCLYSYASDSAENALAMLPLPGCEVKMSGERLTFTIKHMERQYTVSVDNEQAQIKWMAVLDLASNAVLREKTNL</sequence>
<dbReference type="PROSITE" id="PS50003">
    <property type="entry name" value="PH_DOMAIN"/>
    <property type="match status" value="1"/>
</dbReference>
<keyword evidence="3" id="KW-0862">Zinc</keyword>
<name>A0A3P6Q886_9BILA</name>
<keyword evidence="2 4" id="KW-0863">Zinc-finger</keyword>
<dbReference type="InterPro" id="IPR001849">
    <property type="entry name" value="PH_domain"/>
</dbReference>
<evidence type="ECO:0008006" key="9">
    <source>
        <dbReference type="Google" id="ProtNLM"/>
    </source>
</evidence>
<feature type="domain" description="PH" evidence="5">
    <location>
        <begin position="89"/>
        <end position="186"/>
    </location>
</feature>
<gene>
    <name evidence="7" type="ORF">GPUH_LOCUS528</name>
</gene>
<dbReference type="GO" id="GO:0008270">
    <property type="term" value="F:zinc ion binding"/>
    <property type="evidence" value="ECO:0007669"/>
    <property type="project" value="UniProtKB-KW"/>
</dbReference>
<dbReference type="EMBL" id="UYRT01000484">
    <property type="protein sequence ID" value="VDK28251.1"/>
    <property type="molecule type" value="Genomic_DNA"/>
</dbReference>
<protein>
    <recommendedName>
        <fullName evidence="9">FYVE-type domain-containing protein</fullName>
    </recommendedName>
</protein>
<dbReference type="AlphaFoldDB" id="A0A3P6Q886"/>
<proteinExistence type="predicted"/>
<dbReference type="Gene3D" id="2.30.29.30">
    <property type="entry name" value="Pleckstrin-homology domain (PH domain)/Phosphotyrosine-binding domain (PTB)"/>
    <property type="match status" value="1"/>
</dbReference>
<evidence type="ECO:0000256" key="2">
    <source>
        <dbReference type="ARBA" id="ARBA00022771"/>
    </source>
</evidence>
<evidence type="ECO:0000313" key="8">
    <source>
        <dbReference type="Proteomes" id="UP000271098"/>
    </source>
</evidence>
<keyword evidence="8" id="KW-1185">Reference proteome</keyword>
<dbReference type="Gene3D" id="3.30.40.10">
    <property type="entry name" value="Zinc/RING finger domain, C3HC4 (zinc finger)"/>
    <property type="match status" value="1"/>
</dbReference>
<accession>A0A3P6Q886</accession>
<dbReference type="SMART" id="SM00233">
    <property type="entry name" value="PH"/>
    <property type="match status" value="1"/>
</dbReference>
<dbReference type="InterPro" id="IPR017455">
    <property type="entry name" value="Znf_FYVE-rel"/>
</dbReference>
<evidence type="ECO:0000259" key="6">
    <source>
        <dbReference type="PROSITE" id="PS50178"/>
    </source>
</evidence>
<dbReference type="PROSITE" id="PS50178">
    <property type="entry name" value="ZF_FYVE"/>
    <property type="match status" value="1"/>
</dbReference>
<dbReference type="Pfam" id="PF00169">
    <property type="entry name" value="PH"/>
    <property type="match status" value="1"/>
</dbReference>
<dbReference type="InterPro" id="IPR013083">
    <property type="entry name" value="Znf_RING/FYVE/PHD"/>
</dbReference>
<keyword evidence="1" id="KW-0479">Metal-binding</keyword>
<dbReference type="OrthoDB" id="245697at2759"/>
<organism evidence="7 8">
    <name type="scientific">Gongylonema pulchrum</name>
    <dbReference type="NCBI Taxonomy" id="637853"/>
    <lineage>
        <taxon>Eukaryota</taxon>
        <taxon>Metazoa</taxon>
        <taxon>Ecdysozoa</taxon>
        <taxon>Nematoda</taxon>
        <taxon>Chromadorea</taxon>
        <taxon>Rhabditida</taxon>
        <taxon>Spirurina</taxon>
        <taxon>Spiruromorpha</taxon>
        <taxon>Spiruroidea</taxon>
        <taxon>Gongylonematidae</taxon>
        <taxon>Gongylonema</taxon>
    </lineage>
</organism>
<dbReference type="SUPFAM" id="SSF57903">
    <property type="entry name" value="FYVE/PHD zinc finger"/>
    <property type="match status" value="1"/>
</dbReference>
<dbReference type="CDD" id="cd00065">
    <property type="entry name" value="FYVE_like_SF"/>
    <property type="match status" value="1"/>
</dbReference>
<reference evidence="7 8" key="1">
    <citation type="submission" date="2018-11" db="EMBL/GenBank/DDBJ databases">
        <authorList>
            <consortium name="Pathogen Informatics"/>
        </authorList>
    </citation>
    <scope>NUCLEOTIDE SEQUENCE [LARGE SCALE GENOMIC DNA]</scope>
</reference>
<evidence type="ECO:0000256" key="3">
    <source>
        <dbReference type="ARBA" id="ARBA00022833"/>
    </source>
</evidence>
<evidence type="ECO:0000313" key="7">
    <source>
        <dbReference type="EMBL" id="VDK28251.1"/>
    </source>
</evidence>
<evidence type="ECO:0000256" key="4">
    <source>
        <dbReference type="PROSITE-ProRule" id="PRU00091"/>
    </source>
</evidence>
<dbReference type="InterPro" id="IPR011011">
    <property type="entry name" value="Znf_FYVE_PHD"/>
</dbReference>